<comment type="similarity">
    <text evidence="1">Belongs to the UPF0149 family.</text>
</comment>
<dbReference type="RefSeq" id="WP_076514259.1">
    <property type="nucleotide sequence ID" value="NZ_FTOH01000002.1"/>
</dbReference>
<name>A0A1N7JKU6_9GAMM</name>
<dbReference type="InterPro" id="IPR011978">
    <property type="entry name" value="YgfB-like"/>
</dbReference>
<keyword evidence="3" id="KW-1185">Reference proteome</keyword>
<evidence type="ECO:0000256" key="1">
    <source>
        <dbReference type="ARBA" id="ARBA00038308"/>
    </source>
</evidence>
<evidence type="ECO:0000313" key="3">
    <source>
        <dbReference type="Proteomes" id="UP000185639"/>
    </source>
</evidence>
<dbReference type="GO" id="GO:0005829">
    <property type="term" value="C:cytosol"/>
    <property type="evidence" value="ECO:0007669"/>
    <property type="project" value="TreeGrafter"/>
</dbReference>
<dbReference type="InterPro" id="IPR036255">
    <property type="entry name" value="YgfB-like_sf"/>
</dbReference>
<dbReference type="SUPFAM" id="SSF101327">
    <property type="entry name" value="YgfB-like"/>
    <property type="match status" value="1"/>
</dbReference>
<dbReference type="Gene3D" id="1.20.120.740">
    <property type="entry name" value="YgfB uncharacterised protein family UPF0149, PF03695"/>
    <property type="match status" value="1"/>
</dbReference>
<dbReference type="PANTHER" id="PTHR37528:SF1">
    <property type="entry name" value="UPF0149 PROTEIN YGFB"/>
    <property type="match status" value="1"/>
</dbReference>
<dbReference type="PANTHER" id="PTHR37528">
    <property type="entry name" value="UPF0149 PROTEIN YGFB"/>
    <property type="match status" value="1"/>
</dbReference>
<dbReference type="AlphaFoldDB" id="A0A1N7JKU6"/>
<proteinExistence type="inferred from homology"/>
<reference evidence="3" key="1">
    <citation type="submission" date="2017-01" db="EMBL/GenBank/DDBJ databases">
        <authorList>
            <person name="Varghese N."/>
            <person name="Submissions S."/>
        </authorList>
    </citation>
    <scope>NUCLEOTIDE SEQUENCE [LARGE SCALE GENOMIC DNA]</scope>
    <source>
        <strain evidence="3">DSM 24913</strain>
    </source>
</reference>
<evidence type="ECO:0008006" key="4">
    <source>
        <dbReference type="Google" id="ProtNLM"/>
    </source>
</evidence>
<accession>A0A1N7JKU6</accession>
<evidence type="ECO:0000313" key="2">
    <source>
        <dbReference type="EMBL" id="SIS49993.1"/>
    </source>
</evidence>
<dbReference type="EMBL" id="FTOH01000002">
    <property type="protein sequence ID" value="SIS49993.1"/>
    <property type="molecule type" value="Genomic_DNA"/>
</dbReference>
<dbReference type="Pfam" id="PF03695">
    <property type="entry name" value="UPF0149"/>
    <property type="match status" value="1"/>
</dbReference>
<sequence length="187" mass="20529">MALNYPELADQWEDDKCFQSPSALHGWLTGFLSAGARLTTDSWLQEAADYLEIEAVTEGLHPLLVGFYADVVDTLGAEDMAYQVLLPDDEEADVDEQVECLAQWSKGFLDGLGASGKITGRPDKDVMEVLQDLDAFSQAQVDDVNDPENVQLLNELAEHARVAALTVFYAYNKPQQPPAGATQKTLH</sequence>
<dbReference type="STRING" id="484498.SAMN05421686_10286"/>
<dbReference type="Proteomes" id="UP000185639">
    <property type="component" value="Unassembled WGS sequence"/>
</dbReference>
<dbReference type="OrthoDB" id="9783391at2"/>
<organism evidence="2 3">
    <name type="scientific">Thalassolituus maritimus</name>
    <dbReference type="NCBI Taxonomy" id="484498"/>
    <lineage>
        <taxon>Bacteria</taxon>
        <taxon>Pseudomonadati</taxon>
        <taxon>Pseudomonadota</taxon>
        <taxon>Gammaproteobacteria</taxon>
        <taxon>Oceanospirillales</taxon>
        <taxon>Oceanospirillaceae</taxon>
        <taxon>Thalassolituus</taxon>
    </lineage>
</organism>
<protein>
    <recommendedName>
        <fullName evidence="4">YecA family protein</fullName>
    </recommendedName>
</protein>
<gene>
    <name evidence="2" type="ORF">SAMN05421686_10286</name>
</gene>